<evidence type="ECO:0000313" key="2">
    <source>
        <dbReference type="EMBL" id="NDK38453.1"/>
    </source>
</evidence>
<keyword evidence="1" id="KW-1133">Transmembrane helix</keyword>
<evidence type="ECO:0000313" key="3">
    <source>
        <dbReference type="Proteomes" id="UP001429354"/>
    </source>
</evidence>
<reference evidence="2 3" key="1">
    <citation type="submission" date="2018-07" db="EMBL/GenBank/DDBJ databases">
        <title>Whole genome Sequencing of Pseudoxanthomonas gei KCTC 32298 (T).</title>
        <authorList>
            <person name="Kumar S."/>
            <person name="Bansal K."/>
            <person name="Kaur A."/>
            <person name="Patil P."/>
            <person name="Sharma S."/>
            <person name="Patil P.B."/>
        </authorList>
    </citation>
    <scope>NUCLEOTIDE SEQUENCE [LARGE SCALE GENOMIC DNA]</scope>
    <source>
        <strain evidence="2 3">KCTC 32298</strain>
    </source>
</reference>
<gene>
    <name evidence="2" type="ORF">DT603_06300</name>
</gene>
<feature type="transmembrane region" description="Helical" evidence="1">
    <location>
        <begin position="51"/>
        <end position="72"/>
    </location>
</feature>
<dbReference type="EMBL" id="QOVG01000003">
    <property type="protein sequence ID" value="NDK38453.1"/>
    <property type="molecule type" value="Genomic_DNA"/>
</dbReference>
<dbReference type="Proteomes" id="UP001429354">
    <property type="component" value="Unassembled WGS sequence"/>
</dbReference>
<organism evidence="2 3">
    <name type="scientific">Pseudoxanthomonas gei</name>
    <dbReference type="NCBI Taxonomy" id="1383030"/>
    <lineage>
        <taxon>Bacteria</taxon>
        <taxon>Pseudomonadati</taxon>
        <taxon>Pseudomonadota</taxon>
        <taxon>Gammaproteobacteria</taxon>
        <taxon>Lysobacterales</taxon>
        <taxon>Lysobacteraceae</taxon>
        <taxon>Pseudoxanthomonas</taxon>
    </lineage>
</organism>
<comment type="caution">
    <text evidence="2">The sequence shown here is derived from an EMBL/GenBank/DDBJ whole genome shotgun (WGS) entry which is preliminary data.</text>
</comment>
<keyword evidence="1" id="KW-0472">Membrane</keyword>
<keyword evidence="3" id="KW-1185">Reference proteome</keyword>
<name>A0ABX0AGX1_9GAMM</name>
<keyword evidence="1" id="KW-0812">Transmembrane</keyword>
<evidence type="ECO:0000256" key="1">
    <source>
        <dbReference type="SAM" id="Phobius"/>
    </source>
</evidence>
<accession>A0ABX0AGX1</accession>
<protein>
    <submittedName>
        <fullName evidence="2">Uncharacterized protein</fullName>
    </submittedName>
</protein>
<sequence length="79" mass="8677">MPSLVALVVVTILAASLLWWLWQASLSNPGAIRCGNDRHSVFACTANAGNYATAVLLFCAPLIGWLAHKAFFSRFKRDR</sequence>
<proteinExistence type="predicted"/>